<evidence type="ECO:0000256" key="4">
    <source>
        <dbReference type="ARBA" id="ARBA00022452"/>
    </source>
</evidence>
<dbReference type="EMBL" id="JAESVN010000022">
    <property type="protein sequence ID" value="MBL4919388.1"/>
    <property type="molecule type" value="Genomic_DNA"/>
</dbReference>
<protein>
    <submittedName>
        <fullName evidence="17">Polysaccharide export protein</fullName>
    </submittedName>
</protein>
<dbReference type="GO" id="GO:0015159">
    <property type="term" value="F:polysaccharide transmembrane transporter activity"/>
    <property type="evidence" value="ECO:0007669"/>
    <property type="project" value="InterPro"/>
</dbReference>
<dbReference type="Pfam" id="PF02563">
    <property type="entry name" value="Poly_export"/>
    <property type="match status" value="1"/>
</dbReference>
<feature type="domain" description="SLBB" evidence="16">
    <location>
        <begin position="166"/>
        <end position="231"/>
    </location>
</feature>
<keyword evidence="4" id="KW-1134">Transmembrane beta strand</keyword>
<dbReference type="GO" id="GO:0009279">
    <property type="term" value="C:cell outer membrane"/>
    <property type="evidence" value="ECO:0007669"/>
    <property type="project" value="UniProtKB-SubCell"/>
</dbReference>
<keyword evidence="6" id="KW-0812">Transmembrane</keyword>
<dbReference type="GO" id="GO:0046930">
    <property type="term" value="C:pore complex"/>
    <property type="evidence" value="ECO:0007669"/>
    <property type="project" value="UniProtKB-KW"/>
</dbReference>
<dbReference type="InterPro" id="IPR049712">
    <property type="entry name" value="Poly_export"/>
</dbReference>
<keyword evidence="18" id="KW-1185">Reference proteome</keyword>
<comment type="similarity">
    <text evidence="2">Belongs to the BexD/CtrA/VexA family.</text>
</comment>
<organism evidence="17 18">
    <name type="scientific">Szabonella alba</name>
    <dbReference type="NCBI Taxonomy" id="2804194"/>
    <lineage>
        <taxon>Bacteria</taxon>
        <taxon>Pseudomonadati</taxon>
        <taxon>Pseudomonadota</taxon>
        <taxon>Alphaproteobacteria</taxon>
        <taxon>Rhodobacterales</taxon>
        <taxon>Paracoccaceae</taxon>
        <taxon>Szabonella</taxon>
    </lineage>
</organism>
<keyword evidence="14" id="KW-0449">Lipoprotein</keyword>
<evidence type="ECO:0000313" key="17">
    <source>
        <dbReference type="EMBL" id="MBL4919388.1"/>
    </source>
</evidence>
<keyword evidence="8" id="KW-0625">Polysaccharide transport</keyword>
<keyword evidence="12" id="KW-0564">Palmitate</keyword>
<dbReference type="InterPro" id="IPR054765">
    <property type="entry name" value="SLBB_dom"/>
</dbReference>
<feature type="domain" description="Polysaccharide export protein N-terminal" evidence="15">
    <location>
        <begin position="69"/>
        <end position="151"/>
    </location>
</feature>
<comment type="caution">
    <text evidence="17">The sequence shown here is derived from an EMBL/GenBank/DDBJ whole genome shotgun (WGS) entry which is preliminary data.</text>
</comment>
<dbReference type="PANTHER" id="PTHR33619:SF3">
    <property type="entry name" value="POLYSACCHARIDE EXPORT PROTEIN GFCE-RELATED"/>
    <property type="match status" value="1"/>
</dbReference>
<keyword evidence="7" id="KW-0732">Signal</keyword>
<sequence>MLFCCGGLAACTLPRGAALSSEVLEARDAENPEFQVVPVTQASLAGVNRWPRAVATAGQGWIGGQRGPDSQIIRSNDRVTVTIWDNEANSLLTPAGQKSVVISGVAVSSSGTIFLPYVEEVLIRGQTPDQARQTLQAALAPIAPSAQVQLSLEPGQGNMVDVVSGVAQPGSYPLPDRNSTILSFIAQAGGIAPALRNPLVRLIRDSKTYEISAERLMADGSLDTTLRGRDKILIEEDRRYFTALGATGTEKIMPFDKASVTALEAVSMSGGLSDARANPRGVLILREYLPAQLRRDGSGPEMERVVFTFDLTSADGLFAARGFQVAHGDTVLATESPVVAARTVMGLIGSAFSVTNVASNISN</sequence>
<evidence type="ECO:0000313" key="18">
    <source>
        <dbReference type="Proteomes" id="UP000648908"/>
    </source>
</evidence>
<keyword evidence="3" id="KW-0813">Transport</keyword>
<name>A0A8K0VCJ3_9RHOB</name>
<evidence type="ECO:0000256" key="13">
    <source>
        <dbReference type="ARBA" id="ARBA00023237"/>
    </source>
</evidence>
<evidence type="ECO:0000256" key="14">
    <source>
        <dbReference type="ARBA" id="ARBA00023288"/>
    </source>
</evidence>
<gene>
    <name evidence="17" type="ORF">JL811_19440</name>
</gene>
<comment type="subcellular location">
    <subcellularLocation>
        <location evidence="1">Cell outer membrane</location>
        <topology evidence="1">Multi-pass membrane protein</topology>
    </subcellularLocation>
</comment>
<dbReference type="GO" id="GO:0006811">
    <property type="term" value="P:monoatomic ion transport"/>
    <property type="evidence" value="ECO:0007669"/>
    <property type="project" value="UniProtKB-KW"/>
</dbReference>
<reference evidence="17" key="1">
    <citation type="submission" date="2021-01" db="EMBL/GenBank/DDBJ databases">
        <title>Tabrizicola alba sp. nov. a motile alkaliphilic bacterium isolated from a soda lake.</title>
        <authorList>
            <person name="Szuroczki S."/>
            <person name="Abbaszade G."/>
            <person name="Schumann P."/>
            <person name="Toth E."/>
        </authorList>
    </citation>
    <scope>NUCLEOTIDE SEQUENCE</scope>
    <source>
        <strain evidence="17">DMG-N-6</strain>
    </source>
</reference>
<accession>A0A8K0VCJ3</accession>
<evidence type="ECO:0000256" key="10">
    <source>
        <dbReference type="ARBA" id="ARBA00023114"/>
    </source>
</evidence>
<evidence type="ECO:0000256" key="8">
    <source>
        <dbReference type="ARBA" id="ARBA00023047"/>
    </source>
</evidence>
<dbReference type="Proteomes" id="UP000648908">
    <property type="component" value="Unassembled WGS sequence"/>
</dbReference>
<dbReference type="PANTHER" id="PTHR33619">
    <property type="entry name" value="POLYSACCHARIDE EXPORT PROTEIN GFCE-RELATED"/>
    <property type="match status" value="1"/>
</dbReference>
<keyword evidence="13" id="KW-0998">Cell outer membrane</keyword>
<evidence type="ECO:0000256" key="11">
    <source>
        <dbReference type="ARBA" id="ARBA00023136"/>
    </source>
</evidence>
<evidence type="ECO:0000259" key="16">
    <source>
        <dbReference type="Pfam" id="PF22461"/>
    </source>
</evidence>
<dbReference type="InterPro" id="IPR003715">
    <property type="entry name" value="Poly_export_N"/>
</dbReference>
<dbReference type="Pfam" id="PF22461">
    <property type="entry name" value="SLBB_2"/>
    <property type="match status" value="1"/>
</dbReference>
<dbReference type="AlphaFoldDB" id="A0A8K0VCJ3"/>
<evidence type="ECO:0000256" key="1">
    <source>
        <dbReference type="ARBA" id="ARBA00004571"/>
    </source>
</evidence>
<evidence type="ECO:0000256" key="6">
    <source>
        <dbReference type="ARBA" id="ARBA00022692"/>
    </source>
</evidence>
<dbReference type="Gene3D" id="3.30.1950.10">
    <property type="entry name" value="wza like domain"/>
    <property type="match status" value="1"/>
</dbReference>
<evidence type="ECO:0000256" key="5">
    <source>
        <dbReference type="ARBA" id="ARBA00022597"/>
    </source>
</evidence>
<dbReference type="GO" id="GO:0015288">
    <property type="term" value="F:porin activity"/>
    <property type="evidence" value="ECO:0007669"/>
    <property type="project" value="UniProtKB-KW"/>
</dbReference>
<evidence type="ECO:0000256" key="12">
    <source>
        <dbReference type="ARBA" id="ARBA00023139"/>
    </source>
</evidence>
<keyword evidence="10" id="KW-0626">Porin</keyword>
<dbReference type="Gene3D" id="3.10.560.10">
    <property type="entry name" value="Outer membrane lipoprotein wza domain like"/>
    <property type="match status" value="2"/>
</dbReference>
<evidence type="ECO:0000256" key="2">
    <source>
        <dbReference type="ARBA" id="ARBA00009450"/>
    </source>
</evidence>
<keyword evidence="5" id="KW-0762">Sugar transport</keyword>
<evidence type="ECO:0000256" key="7">
    <source>
        <dbReference type="ARBA" id="ARBA00022729"/>
    </source>
</evidence>
<evidence type="ECO:0000256" key="9">
    <source>
        <dbReference type="ARBA" id="ARBA00023065"/>
    </source>
</evidence>
<proteinExistence type="inferred from homology"/>
<keyword evidence="9" id="KW-0406">Ion transport</keyword>
<keyword evidence="11" id="KW-0472">Membrane</keyword>
<evidence type="ECO:0000259" key="15">
    <source>
        <dbReference type="Pfam" id="PF02563"/>
    </source>
</evidence>
<evidence type="ECO:0000256" key="3">
    <source>
        <dbReference type="ARBA" id="ARBA00022448"/>
    </source>
</evidence>